<proteinExistence type="predicted"/>
<evidence type="ECO:0000313" key="2">
    <source>
        <dbReference type="EMBL" id="GMS86739.1"/>
    </source>
</evidence>
<dbReference type="AlphaFoldDB" id="A0AAV5T2J1"/>
<comment type="caution">
    <text evidence="2">The sequence shown here is derived from an EMBL/GenBank/DDBJ whole genome shotgun (WGS) entry which is preliminary data.</text>
</comment>
<evidence type="ECO:0000259" key="1">
    <source>
        <dbReference type="Pfam" id="PF00651"/>
    </source>
</evidence>
<dbReference type="Gene3D" id="3.30.710.10">
    <property type="entry name" value="Potassium Channel Kv1.1, Chain A"/>
    <property type="match status" value="1"/>
</dbReference>
<protein>
    <recommendedName>
        <fullName evidence="1">BTB domain-containing protein</fullName>
    </recommendedName>
</protein>
<evidence type="ECO:0000313" key="3">
    <source>
        <dbReference type="Proteomes" id="UP001432027"/>
    </source>
</evidence>
<keyword evidence="3" id="KW-1185">Reference proteome</keyword>
<name>A0AAV5T2J1_9BILA</name>
<dbReference type="SUPFAM" id="SSF54695">
    <property type="entry name" value="POZ domain"/>
    <property type="match status" value="1"/>
</dbReference>
<accession>A0AAV5T2J1</accession>
<feature type="non-terminal residue" evidence="2">
    <location>
        <position position="1"/>
    </location>
</feature>
<dbReference type="EMBL" id="BTSX01000002">
    <property type="protein sequence ID" value="GMS86739.1"/>
    <property type="molecule type" value="Genomic_DNA"/>
</dbReference>
<dbReference type="Proteomes" id="UP001432027">
    <property type="component" value="Unassembled WGS sequence"/>
</dbReference>
<reference evidence="2" key="1">
    <citation type="submission" date="2023-10" db="EMBL/GenBank/DDBJ databases">
        <title>Genome assembly of Pristionchus species.</title>
        <authorList>
            <person name="Yoshida K."/>
            <person name="Sommer R.J."/>
        </authorList>
    </citation>
    <scope>NUCLEOTIDE SEQUENCE</scope>
    <source>
        <strain evidence="2">RS0144</strain>
    </source>
</reference>
<feature type="domain" description="BTB" evidence="1">
    <location>
        <begin position="51"/>
        <end position="130"/>
    </location>
</feature>
<dbReference type="PANTHER" id="PTHR22744:SF14">
    <property type="entry name" value="BTB DOMAIN-CONTAINING PROTEIN-RELATED"/>
    <property type="match status" value="1"/>
</dbReference>
<organism evidence="2 3">
    <name type="scientific">Pristionchus entomophagus</name>
    <dbReference type="NCBI Taxonomy" id="358040"/>
    <lineage>
        <taxon>Eukaryota</taxon>
        <taxon>Metazoa</taxon>
        <taxon>Ecdysozoa</taxon>
        <taxon>Nematoda</taxon>
        <taxon>Chromadorea</taxon>
        <taxon>Rhabditida</taxon>
        <taxon>Rhabditina</taxon>
        <taxon>Diplogasteromorpha</taxon>
        <taxon>Diplogasteroidea</taxon>
        <taxon>Neodiplogasteridae</taxon>
        <taxon>Pristionchus</taxon>
    </lineage>
</organism>
<dbReference type="InterPro" id="IPR000210">
    <property type="entry name" value="BTB/POZ_dom"/>
</dbReference>
<dbReference type="PANTHER" id="PTHR22744">
    <property type="entry name" value="HELIX LOOP HELIX PROTEIN 21-RELATED"/>
    <property type="match status" value="1"/>
</dbReference>
<sequence>LLSFQVFALLFAEFLDERRKFEMAVNIHLVDEIPFSFDLRSSPVFIHTGSLIVADSPVPISKELMAITSLFFNALFYGGFSEQQKGIFEIKEVDQGDFLWFINSIHRRNWMFSSVDRALTALAYADRFEMVIFTRRFYRISRINPFPQKL</sequence>
<dbReference type="InterPro" id="IPR011333">
    <property type="entry name" value="SKP1/BTB/POZ_sf"/>
</dbReference>
<gene>
    <name evidence="2" type="ORF">PENTCL1PPCAC_8914</name>
</gene>
<dbReference type="Pfam" id="PF00651">
    <property type="entry name" value="BTB"/>
    <property type="match status" value="1"/>
</dbReference>